<dbReference type="GO" id="GO:0000976">
    <property type="term" value="F:transcription cis-regulatory region binding"/>
    <property type="evidence" value="ECO:0007669"/>
    <property type="project" value="TreeGrafter"/>
</dbReference>
<dbReference type="Gene3D" id="1.10.260.40">
    <property type="entry name" value="lambda repressor-like DNA-binding domains"/>
    <property type="match status" value="1"/>
</dbReference>
<dbReference type="Proteomes" id="UP000037558">
    <property type="component" value="Unassembled WGS sequence"/>
</dbReference>
<evidence type="ECO:0000256" key="2">
    <source>
        <dbReference type="ARBA" id="ARBA00023125"/>
    </source>
</evidence>
<dbReference type="PROSITE" id="PS00356">
    <property type="entry name" value="HTH_LACI_1"/>
    <property type="match status" value="1"/>
</dbReference>
<accession>A0A0M0LI77</accession>
<dbReference type="PANTHER" id="PTHR30146">
    <property type="entry name" value="LACI-RELATED TRANSCRIPTIONAL REPRESSOR"/>
    <property type="match status" value="1"/>
</dbReference>
<protein>
    <recommendedName>
        <fullName evidence="4">HTH lacI-type domain-containing protein</fullName>
    </recommendedName>
</protein>
<keyword evidence="6" id="KW-1185">Reference proteome</keyword>
<dbReference type="SMART" id="SM00354">
    <property type="entry name" value="HTH_LACI"/>
    <property type="match status" value="1"/>
</dbReference>
<dbReference type="SUPFAM" id="SSF47413">
    <property type="entry name" value="lambda repressor-like DNA-binding domains"/>
    <property type="match status" value="1"/>
</dbReference>
<dbReference type="InterPro" id="IPR000843">
    <property type="entry name" value="HTH_LacI"/>
</dbReference>
<evidence type="ECO:0000256" key="3">
    <source>
        <dbReference type="ARBA" id="ARBA00023163"/>
    </source>
</evidence>
<evidence type="ECO:0000259" key="4">
    <source>
        <dbReference type="PROSITE" id="PS50932"/>
    </source>
</evidence>
<name>A0A0M0LI77_9BACI</name>
<dbReference type="PATRIC" id="fig|284581.3.peg.829"/>
<dbReference type="SUPFAM" id="SSF53822">
    <property type="entry name" value="Periplasmic binding protein-like I"/>
    <property type="match status" value="1"/>
</dbReference>
<organism evidence="5 6">
    <name type="scientific">Priestia koreensis</name>
    <dbReference type="NCBI Taxonomy" id="284581"/>
    <lineage>
        <taxon>Bacteria</taxon>
        <taxon>Bacillati</taxon>
        <taxon>Bacillota</taxon>
        <taxon>Bacilli</taxon>
        <taxon>Bacillales</taxon>
        <taxon>Bacillaceae</taxon>
        <taxon>Priestia</taxon>
    </lineage>
</organism>
<dbReference type="OrthoDB" id="9775106at2"/>
<dbReference type="CDD" id="cd01392">
    <property type="entry name" value="HTH_LacI"/>
    <property type="match status" value="1"/>
</dbReference>
<comment type="caution">
    <text evidence="5">The sequence shown here is derived from an EMBL/GenBank/DDBJ whole genome shotgun (WGS) entry which is preliminary data.</text>
</comment>
<dbReference type="PANTHER" id="PTHR30146:SF24">
    <property type="entry name" value="XYLOSE OPERON REGULATORY PROTEIN"/>
    <property type="match status" value="1"/>
</dbReference>
<keyword evidence="2" id="KW-0238">DNA-binding</keyword>
<dbReference type="AlphaFoldDB" id="A0A0M0LI77"/>
<feature type="domain" description="HTH lacI-type" evidence="4">
    <location>
        <begin position="4"/>
        <end position="60"/>
    </location>
</feature>
<keyword evidence="3" id="KW-0804">Transcription</keyword>
<dbReference type="STRING" id="284581.AMD01_02760"/>
<dbReference type="Gene3D" id="3.40.50.2300">
    <property type="match status" value="1"/>
</dbReference>
<keyword evidence="1" id="KW-0805">Transcription regulation</keyword>
<sequence length="303" mass="35135">MKKVTMKDIAQEAKVSVATVSYIINNVKNQTIPLETRNRVLEIAHRLNYAPNLAARSLVKQKTGLVGILLNRTPNEMVWKQLYHAHFVSQLEKRLTEDGYHVLFSTIDEKAPNHHIITERKLDGVFLIDVKESNFYRISNQFTMVPIVLIDSYIEDELFFKVLPDFERAVQRAKQYITRDYVIIMEEFQNEQILQRVKAASGIPEEHIHVARSEEDLAYFLEKNKGKQVIVFNEFLAAAVKNQHVNDNIICVCTAGCDELVPRTVEKVTFKLSKDEIAFHIMKLLLDEEDCSDMFKYKMQEAE</sequence>
<dbReference type="InterPro" id="IPR028082">
    <property type="entry name" value="Peripla_BP_I"/>
</dbReference>
<dbReference type="PROSITE" id="PS50932">
    <property type="entry name" value="HTH_LACI_2"/>
    <property type="match status" value="1"/>
</dbReference>
<dbReference type="RefSeq" id="WP_053399850.1">
    <property type="nucleotide sequence ID" value="NZ_LILC01000002.1"/>
</dbReference>
<dbReference type="GO" id="GO:0003700">
    <property type="term" value="F:DNA-binding transcription factor activity"/>
    <property type="evidence" value="ECO:0007669"/>
    <property type="project" value="TreeGrafter"/>
</dbReference>
<reference evidence="6" key="1">
    <citation type="submission" date="2015-08" db="EMBL/GenBank/DDBJ databases">
        <title>Fjat-14210 dsm16467.</title>
        <authorList>
            <person name="Liu B."/>
            <person name="Wang J."/>
            <person name="Zhu Y."/>
            <person name="Liu G."/>
            <person name="Chen Q."/>
            <person name="Chen Z."/>
            <person name="Lan J."/>
            <person name="Che J."/>
            <person name="Ge C."/>
            <person name="Shi H."/>
            <person name="Pan Z."/>
            <person name="Liu X."/>
        </authorList>
    </citation>
    <scope>NUCLEOTIDE SEQUENCE [LARGE SCALE GENOMIC DNA]</scope>
    <source>
        <strain evidence="6">DSM 16467</strain>
    </source>
</reference>
<evidence type="ECO:0000256" key="1">
    <source>
        <dbReference type="ARBA" id="ARBA00023015"/>
    </source>
</evidence>
<dbReference type="InterPro" id="IPR010982">
    <property type="entry name" value="Lambda_DNA-bd_dom_sf"/>
</dbReference>
<evidence type="ECO:0000313" key="6">
    <source>
        <dbReference type="Proteomes" id="UP000037558"/>
    </source>
</evidence>
<dbReference type="EMBL" id="LILC01000002">
    <property type="protein sequence ID" value="KOO50681.1"/>
    <property type="molecule type" value="Genomic_DNA"/>
</dbReference>
<gene>
    <name evidence="5" type="ORF">AMD01_02760</name>
</gene>
<dbReference type="Pfam" id="PF00356">
    <property type="entry name" value="LacI"/>
    <property type="match status" value="1"/>
</dbReference>
<evidence type="ECO:0000313" key="5">
    <source>
        <dbReference type="EMBL" id="KOO50681.1"/>
    </source>
</evidence>
<proteinExistence type="predicted"/>